<gene>
    <name evidence="2" type="ORF">CFR80_16270</name>
</gene>
<dbReference type="AlphaFoldDB" id="A0A318QKW4"/>
<feature type="region of interest" description="Disordered" evidence="1">
    <location>
        <begin position="48"/>
        <end position="71"/>
    </location>
</feature>
<comment type="caution">
    <text evidence="2">The sequence shown here is derived from an EMBL/GenBank/DDBJ whole genome shotgun (WGS) entry which is preliminary data.</text>
</comment>
<sequence>MTTLQRELDRRAEEAAQDKEELSRLRDDNADLRARLAVAEARLTEREYPTDGVNVGGEQAPDVQVNAQGERPPRTWWQRLFSV</sequence>
<dbReference type="EMBL" id="NKTX01000098">
    <property type="protein sequence ID" value="PYD78594.1"/>
    <property type="molecule type" value="Genomic_DNA"/>
</dbReference>
<evidence type="ECO:0000256" key="1">
    <source>
        <dbReference type="SAM" id="MobiDB-lite"/>
    </source>
</evidence>
<organism evidence="2 3">
    <name type="scientific">Komagataeibacter oboediens</name>
    <dbReference type="NCBI Taxonomy" id="65958"/>
    <lineage>
        <taxon>Bacteria</taxon>
        <taxon>Pseudomonadati</taxon>
        <taxon>Pseudomonadota</taxon>
        <taxon>Alphaproteobacteria</taxon>
        <taxon>Acetobacterales</taxon>
        <taxon>Acetobacteraceae</taxon>
        <taxon>Komagataeibacter</taxon>
    </lineage>
</organism>
<protein>
    <submittedName>
        <fullName evidence="2">Uncharacterized protein</fullName>
    </submittedName>
</protein>
<name>A0A318QKW4_9PROT</name>
<feature type="region of interest" description="Disordered" evidence="1">
    <location>
        <begin position="1"/>
        <end position="23"/>
    </location>
</feature>
<evidence type="ECO:0000313" key="3">
    <source>
        <dbReference type="Proteomes" id="UP000247417"/>
    </source>
</evidence>
<reference evidence="2 3" key="1">
    <citation type="submission" date="2017-07" db="EMBL/GenBank/DDBJ databases">
        <title>A draft genome sequence of Komagataeibacter oboediens LMG 18849.</title>
        <authorList>
            <person name="Skraban J."/>
            <person name="Cleenwerck I."/>
            <person name="Vandamme P."/>
            <person name="Trcek J."/>
        </authorList>
    </citation>
    <scope>NUCLEOTIDE SEQUENCE [LARGE SCALE GENOMIC DNA]</scope>
    <source>
        <strain evidence="2 3">LMG 18849</strain>
    </source>
</reference>
<proteinExistence type="predicted"/>
<accession>A0A318QKW4</accession>
<evidence type="ECO:0000313" key="2">
    <source>
        <dbReference type="EMBL" id="PYD78594.1"/>
    </source>
</evidence>
<dbReference type="Proteomes" id="UP000247417">
    <property type="component" value="Unassembled WGS sequence"/>
</dbReference>
<dbReference type="OrthoDB" id="7284369at2"/>